<proteinExistence type="predicted"/>
<sequence length="104" mass="11496">MQGESEERAWELTDPCPGAGSVPEVTRAFPEERVEVVVEKSFVEEDTQGRRPGNQYSLLCICIGRCLQQDDLFDCYECLSPSLLASLLAKHSVQCLALKMTDGA</sequence>
<keyword evidence="3" id="KW-1185">Reference proteome</keyword>
<gene>
    <name evidence="2" type="ORF">PECUL_23A052972</name>
</gene>
<feature type="compositionally biased region" description="Basic and acidic residues" evidence="1">
    <location>
        <begin position="1"/>
        <end position="11"/>
    </location>
</feature>
<organism evidence="2 3">
    <name type="scientific">Pelobates cultripes</name>
    <name type="common">Western spadefoot toad</name>
    <dbReference type="NCBI Taxonomy" id="61616"/>
    <lineage>
        <taxon>Eukaryota</taxon>
        <taxon>Metazoa</taxon>
        <taxon>Chordata</taxon>
        <taxon>Craniata</taxon>
        <taxon>Vertebrata</taxon>
        <taxon>Euteleostomi</taxon>
        <taxon>Amphibia</taxon>
        <taxon>Batrachia</taxon>
        <taxon>Anura</taxon>
        <taxon>Pelobatoidea</taxon>
        <taxon>Pelobatidae</taxon>
        <taxon>Pelobates</taxon>
    </lineage>
</organism>
<evidence type="ECO:0000313" key="3">
    <source>
        <dbReference type="Proteomes" id="UP001295444"/>
    </source>
</evidence>
<feature type="region of interest" description="Disordered" evidence="1">
    <location>
        <begin position="1"/>
        <end position="22"/>
    </location>
</feature>
<dbReference type="EMBL" id="OW240921">
    <property type="protein sequence ID" value="CAH2318920.1"/>
    <property type="molecule type" value="Genomic_DNA"/>
</dbReference>
<name>A0AAD1T5B7_PELCU</name>
<protein>
    <submittedName>
        <fullName evidence="2">Uncharacterized protein</fullName>
    </submittedName>
</protein>
<dbReference type="Proteomes" id="UP001295444">
    <property type="component" value="Chromosome 10"/>
</dbReference>
<dbReference type="AlphaFoldDB" id="A0AAD1T5B7"/>
<accession>A0AAD1T5B7</accession>
<reference evidence="2" key="1">
    <citation type="submission" date="2022-03" db="EMBL/GenBank/DDBJ databases">
        <authorList>
            <person name="Alioto T."/>
            <person name="Alioto T."/>
            <person name="Gomez Garrido J."/>
        </authorList>
    </citation>
    <scope>NUCLEOTIDE SEQUENCE</scope>
</reference>
<evidence type="ECO:0000256" key="1">
    <source>
        <dbReference type="SAM" id="MobiDB-lite"/>
    </source>
</evidence>
<evidence type="ECO:0000313" key="2">
    <source>
        <dbReference type="EMBL" id="CAH2318920.1"/>
    </source>
</evidence>